<accession>A0A8S5V432</accession>
<sequence length="91" mass="9990">MTKAELLKFAAEKGIDIQSPSRTTADAIRAIIAEALEKEESPEKTEIDLDTASDEELKAFAQELGVEIEEGEARESLIEKIQKAAEDANQE</sequence>
<organism evidence="1">
    <name type="scientific">Siphoviridae sp. ctNHg2</name>
    <dbReference type="NCBI Taxonomy" id="2825467"/>
    <lineage>
        <taxon>Viruses</taxon>
        <taxon>Duplodnaviria</taxon>
        <taxon>Heunggongvirae</taxon>
        <taxon>Uroviricota</taxon>
        <taxon>Caudoviricetes</taxon>
    </lineage>
</organism>
<reference evidence="1" key="1">
    <citation type="journal article" date="2021" name="Proc. Natl. Acad. Sci. U.S.A.">
        <title>A Catalog of Tens of Thousands of Viruses from Human Metagenomes Reveals Hidden Associations with Chronic Diseases.</title>
        <authorList>
            <person name="Tisza M.J."/>
            <person name="Buck C.B."/>
        </authorList>
    </citation>
    <scope>NUCLEOTIDE SEQUENCE</scope>
    <source>
        <strain evidence="1">CtNHg2</strain>
    </source>
</reference>
<name>A0A8S5V432_9CAUD</name>
<proteinExistence type="predicted"/>
<dbReference type="EMBL" id="BK016194">
    <property type="protein sequence ID" value="DAG01514.1"/>
    <property type="molecule type" value="Genomic_DNA"/>
</dbReference>
<evidence type="ECO:0000313" key="1">
    <source>
        <dbReference type="EMBL" id="DAG01514.1"/>
    </source>
</evidence>
<protein>
    <submittedName>
        <fullName evidence="1">Lysyl-tRNA synthetase</fullName>
    </submittedName>
</protein>